<evidence type="ECO:0000256" key="4">
    <source>
        <dbReference type="ARBA" id="ARBA00007637"/>
    </source>
</evidence>
<evidence type="ECO:0000313" key="14">
    <source>
        <dbReference type="Proteomes" id="UP000321287"/>
    </source>
</evidence>
<evidence type="ECO:0000256" key="11">
    <source>
        <dbReference type="ARBA" id="ARBA00033067"/>
    </source>
</evidence>
<dbReference type="Gene3D" id="3.40.50.720">
    <property type="entry name" value="NAD(P)-binding Rossmann-like Domain"/>
    <property type="match status" value="1"/>
</dbReference>
<comment type="cofactor">
    <cofactor evidence="2">
        <name>NAD(+)</name>
        <dbReference type="ChEBI" id="CHEBI:57540"/>
    </cofactor>
</comment>
<dbReference type="InterPro" id="IPR036291">
    <property type="entry name" value="NAD(P)-bd_dom_sf"/>
</dbReference>
<comment type="similarity">
    <text evidence="4">Belongs to the NAD(P)-dependent epimerase/dehydratase family.</text>
</comment>
<reference evidence="13 14" key="1">
    <citation type="submission" date="2019-07" db="EMBL/GenBank/DDBJ databases">
        <title>Whole genome shotgun sequence of Asaia bogorensis NBRC 16594.</title>
        <authorList>
            <person name="Hosoyama A."/>
            <person name="Uohara A."/>
            <person name="Ohji S."/>
            <person name="Ichikawa N."/>
        </authorList>
    </citation>
    <scope>NUCLEOTIDE SEQUENCE [LARGE SCALE GENOMIC DNA]</scope>
    <source>
        <strain evidence="13 14">NBRC 16594</strain>
    </source>
</reference>
<comment type="caution">
    <text evidence="13">The sequence shown here is derived from an EMBL/GenBank/DDBJ whole genome shotgun (WGS) entry which is preliminary data.</text>
</comment>
<feature type="domain" description="NAD-dependent epimerase/dehydratase" evidence="12">
    <location>
        <begin position="2"/>
        <end position="199"/>
    </location>
</feature>
<evidence type="ECO:0000256" key="8">
    <source>
        <dbReference type="ARBA" id="ARBA00023235"/>
    </source>
</evidence>
<name>A0AAN4U1U1_9PROT</name>
<keyword evidence="8" id="KW-0413">Isomerase</keyword>
<dbReference type="GO" id="GO:0006012">
    <property type="term" value="P:galactose metabolic process"/>
    <property type="evidence" value="ECO:0007669"/>
    <property type="project" value="InterPro"/>
</dbReference>
<proteinExistence type="inferred from homology"/>
<keyword evidence="7" id="KW-0520">NAD</keyword>
<dbReference type="PANTHER" id="PTHR43725:SF53">
    <property type="entry name" value="UDP-ARABINOSE 4-EPIMERASE 1"/>
    <property type="match status" value="1"/>
</dbReference>
<evidence type="ECO:0000256" key="3">
    <source>
        <dbReference type="ARBA" id="ARBA00004947"/>
    </source>
</evidence>
<evidence type="ECO:0000256" key="9">
    <source>
        <dbReference type="ARBA" id="ARBA00023277"/>
    </source>
</evidence>
<dbReference type="Pfam" id="PF01370">
    <property type="entry name" value="Epimerase"/>
    <property type="match status" value="1"/>
</dbReference>
<accession>A0AAN4U1U1</accession>
<dbReference type="InterPro" id="IPR001509">
    <property type="entry name" value="Epimerase_deHydtase"/>
</dbReference>
<evidence type="ECO:0000256" key="1">
    <source>
        <dbReference type="ARBA" id="ARBA00000083"/>
    </source>
</evidence>
<evidence type="ECO:0000256" key="7">
    <source>
        <dbReference type="ARBA" id="ARBA00023027"/>
    </source>
</evidence>
<comment type="catalytic activity">
    <reaction evidence="1">
        <text>UDP-alpha-D-glucose = UDP-alpha-D-galactose</text>
        <dbReference type="Rhea" id="RHEA:22168"/>
        <dbReference type="ChEBI" id="CHEBI:58885"/>
        <dbReference type="ChEBI" id="CHEBI:66914"/>
        <dbReference type="EC" id="5.1.3.2"/>
    </reaction>
</comment>
<dbReference type="Proteomes" id="UP000321287">
    <property type="component" value="Unassembled WGS sequence"/>
</dbReference>
<evidence type="ECO:0000313" key="13">
    <source>
        <dbReference type="EMBL" id="GEL52767.1"/>
    </source>
</evidence>
<dbReference type="EC" id="5.1.3.2" evidence="5"/>
<keyword evidence="14" id="KW-1185">Reference proteome</keyword>
<protein>
    <recommendedName>
        <fullName evidence="6">UDP-glucose 4-epimerase</fullName>
        <ecNumber evidence="5">5.1.3.2</ecNumber>
    </recommendedName>
    <alternativeName>
        <fullName evidence="11">Galactowaldenase</fullName>
    </alternativeName>
    <alternativeName>
        <fullName evidence="10">UDP-galactose 4-epimerase</fullName>
    </alternativeName>
</protein>
<dbReference type="PANTHER" id="PTHR43725">
    <property type="entry name" value="UDP-GLUCOSE 4-EPIMERASE"/>
    <property type="match status" value="1"/>
</dbReference>
<evidence type="ECO:0000259" key="12">
    <source>
        <dbReference type="Pfam" id="PF01370"/>
    </source>
</evidence>
<gene>
    <name evidence="13" type="ORF">ABO01nite_07740</name>
</gene>
<evidence type="ECO:0000256" key="5">
    <source>
        <dbReference type="ARBA" id="ARBA00013189"/>
    </source>
</evidence>
<dbReference type="EMBL" id="BJVS01000002">
    <property type="protein sequence ID" value="GEL52767.1"/>
    <property type="molecule type" value="Genomic_DNA"/>
</dbReference>
<dbReference type="SUPFAM" id="SSF51735">
    <property type="entry name" value="NAD(P)-binding Rossmann-fold domains"/>
    <property type="match status" value="1"/>
</dbReference>
<evidence type="ECO:0000256" key="10">
    <source>
        <dbReference type="ARBA" id="ARBA00031367"/>
    </source>
</evidence>
<dbReference type="GO" id="GO:0003978">
    <property type="term" value="F:UDP-glucose 4-epimerase activity"/>
    <property type="evidence" value="ECO:0007669"/>
    <property type="project" value="UniProtKB-EC"/>
</dbReference>
<comment type="pathway">
    <text evidence="3">Carbohydrate metabolism; galactose metabolism.</text>
</comment>
<sequence>MDAQALDAVVGSQDFDAALHFAAISLVGESMADPLRYFEQNYVSSLNLIRALVRHDVRKLVFSSTAALFGGPERDAPIPENAPVDPGSPYGESKYMIERVLHWADRIHGLRSACLRYFNAAGADVLGRAGEDHRPETHLVPIAIDAALGRRPQLSVFGTDYPTRDGTCVRDYLHVGDLSTAYECALASIDDRSVLYNIGSGRGFSNIEVIRAVERVSGRKLPWDAAPRRGGDPATLIADSDSFRRDTGWTPRLSDLDTMVETAFRWREAHPHGYGGA</sequence>
<dbReference type="NCBIfam" id="TIGR01179">
    <property type="entry name" value="galE"/>
    <property type="match status" value="1"/>
</dbReference>
<dbReference type="Gene3D" id="3.90.25.10">
    <property type="entry name" value="UDP-galactose 4-epimerase, domain 1"/>
    <property type="match status" value="1"/>
</dbReference>
<dbReference type="AlphaFoldDB" id="A0AAN4U1U1"/>
<keyword evidence="9" id="KW-0119">Carbohydrate metabolism</keyword>
<evidence type="ECO:0000256" key="2">
    <source>
        <dbReference type="ARBA" id="ARBA00001911"/>
    </source>
</evidence>
<dbReference type="InterPro" id="IPR005886">
    <property type="entry name" value="UDP_G4E"/>
</dbReference>
<evidence type="ECO:0000256" key="6">
    <source>
        <dbReference type="ARBA" id="ARBA00018569"/>
    </source>
</evidence>
<organism evidence="13 14">
    <name type="scientific">Asaia bogorensis NBRC 16594</name>
    <dbReference type="NCBI Taxonomy" id="1231624"/>
    <lineage>
        <taxon>Bacteria</taxon>
        <taxon>Pseudomonadati</taxon>
        <taxon>Pseudomonadota</taxon>
        <taxon>Alphaproteobacteria</taxon>
        <taxon>Acetobacterales</taxon>
        <taxon>Acetobacteraceae</taxon>
        <taxon>Asaia</taxon>
    </lineage>
</organism>